<dbReference type="PANTHER" id="PTHR12299:SF17">
    <property type="entry name" value="AT19571P-RELATED"/>
    <property type="match status" value="1"/>
</dbReference>
<accession>A0ABP1QW86</accession>
<feature type="compositionally biased region" description="Basic and acidic residues" evidence="1">
    <location>
        <begin position="200"/>
        <end position="217"/>
    </location>
</feature>
<evidence type="ECO:0000313" key="4">
    <source>
        <dbReference type="Proteomes" id="UP001642540"/>
    </source>
</evidence>
<feature type="compositionally biased region" description="Basic and acidic residues" evidence="1">
    <location>
        <begin position="155"/>
        <end position="166"/>
    </location>
</feature>
<dbReference type="PANTHER" id="PTHR12299">
    <property type="entry name" value="HYALURONIC ACID-BINDING PROTEIN 4"/>
    <property type="match status" value="1"/>
</dbReference>
<evidence type="ECO:0000313" key="3">
    <source>
        <dbReference type="EMBL" id="CAL8112810.1"/>
    </source>
</evidence>
<dbReference type="Proteomes" id="UP001642540">
    <property type="component" value="Unassembled WGS sequence"/>
</dbReference>
<feature type="region of interest" description="Disordered" evidence="1">
    <location>
        <begin position="200"/>
        <end position="219"/>
    </location>
</feature>
<evidence type="ECO:0000259" key="2">
    <source>
        <dbReference type="SMART" id="SM01233"/>
    </source>
</evidence>
<feature type="compositionally biased region" description="Basic and acidic residues" evidence="1">
    <location>
        <begin position="120"/>
        <end position="130"/>
    </location>
</feature>
<protein>
    <recommendedName>
        <fullName evidence="2">Hyaluronan/mRNA-binding protein domain-containing protein</fullName>
    </recommendedName>
</protein>
<dbReference type="EMBL" id="CAXLJM020000049">
    <property type="protein sequence ID" value="CAL8112810.1"/>
    <property type="molecule type" value="Genomic_DNA"/>
</dbReference>
<organism evidence="3 4">
    <name type="scientific">Orchesella dallaii</name>
    <dbReference type="NCBI Taxonomy" id="48710"/>
    <lineage>
        <taxon>Eukaryota</taxon>
        <taxon>Metazoa</taxon>
        <taxon>Ecdysozoa</taxon>
        <taxon>Arthropoda</taxon>
        <taxon>Hexapoda</taxon>
        <taxon>Collembola</taxon>
        <taxon>Entomobryomorpha</taxon>
        <taxon>Entomobryoidea</taxon>
        <taxon>Orchesellidae</taxon>
        <taxon>Orchesellinae</taxon>
        <taxon>Orchesella</taxon>
    </lineage>
</organism>
<feature type="region of interest" description="Disordered" evidence="1">
    <location>
        <begin position="264"/>
        <end position="329"/>
    </location>
</feature>
<feature type="compositionally biased region" description="Polar residues" evidence="1">
    <location>
        <begin position="90"/>
        <end position="107"/>
    </location>
</feature>
<name>A0ABP1QW86_9HEXA</name>
<feature type="compositionally biased region" description="Basic and acidic residues" evidence="1">
    <location>
        <begin position="69"/>
        <end position="88"/>
    </location>
</feature>
<dbReference type="InterPro" id="IPR039764">
    <property type="entry name" value="HABP4/SERBP1-like"/>
</dbReference>
<feature type="compositionally biased region" description="Basic and acidic residues" evidence="1">
    <location>
        <begin position="176"/>
        <end position="186"/>
    </location>
</feature>
<proteinExistence type="predicted"/>
<dbReference type="InterPro" id="IPR006861">
    <property type="entry name" value="HABP4_PAIRBP1-bd"/>
</dbReference>
<feature type="domain" description="Hyaluronan/mRNA-binding protein" evidence="2">
    <location>
        <begin position="114"/>
        <end position="212"/>
    </location>
</feature>
<comment type="caution">
    <text evidence="3">The sequence shown here is derived from an EMBL/GenBank/DDBJ whole genome shotgun (WGS) entry which is preliminary data.</text>
</comment>
<evidence type="ECO:0000256" key="1">
    <source>
        <dbReference type="SAM" id="MobiDB-lite"/>
    </source>
</evidence>
<dbReference type="Pfam" id="PF04774">
    <property type="entry name" value="HABP4_PAI-RBP1"/>
    <property type="match status" value="1"/>
</dbReference>
<sequence>MEVEYGVGITNRFSFLPEELEDQEAPIVPVKDIRPSEATKKGGKADVKPKKELKKEKELPPPPSTNRVVRKESSQKDDKKEPREKIGETRGTSSFRSGPRNFPNQFPKNDGQPPRRNFKPRNEPRNRENEGNESAQNPEAADGGVNENGMPEQPTNKREDGQKVDETCDDQEKENEEVGEKTPEKTITLKEWKALQAPREKPVFNIRRPGEGEDSSRLGKLIPKKKTDIEIVEQEEEYEIDDVYYPQRAGKFKQVADVGFTTGYQKRRGGRAGGRGGRFGGGDGRDTSSEENILADGGRGRSRGPRGAPRRGSPPIPRINDAMDFPSLG</sequence>
<reference evidence="3 4" key="1">
    <citation type="submission" date="2024-08" db="EMBL/GenBank/DDBJ databases">
        <authorList>
            <person name="Cucini C."/>
            <person name="Frati F."/>
        </authorList>
    </citation>
    <scope>NUCLEOTIDE SEQUENCE [LARGE SCALE GENOMIC DNA]</scope>
</reference>
<feature type="compositionally biased region" description="Gly residues" evidence="1">
    <location>
        <begin position="271"/>
        <end position="282"/>
    </location>
</feature>
<gene>
    <name evidence="3" type="ORF">ODALV1_LOCUS15791</name>
</gene>
<feature type="compositionally biased region" description="Basic and acidic residues" evidence="1">
    <location>
        <begin position="31"/>
        <end position="59"/>
    </location>
</feature>
<keyword evidence="4" id="KW-1185">Reference proteome</keyword>
<feature type="region of interest" description="Disordered" evidence="1">
    <location>
        <begin position="1"/>
        <end position="186"/>
    </location>
</feature>
<dbReference type="SMART" id="SM01233">
    <property type="entry name" value="HABP4_PAI-RBP1"/>
    <property type="match status" value="1"/>
</dbReference>